<feature type="compositionally biased region" description="Basic residues" evidence="8">
    <location>
        <begin position="1052"/>
        <end position="1061"/>
    </location>
</feature>
<evidence type="ECO:0000256" key="1">
    <source>
        <dbReference type="ARBA" id="ARBA00004286"/>
    </source>
</evidence>
<dbReference type="InterPro" id="IPR025977">
    <property type="entry name" value="Cnd3_C"/>
</dbReference>
<keyword evidence="3" id="KW-0158">Chromosome</keyword>
<dbReference type="EMBL" id="JANVFT010000133">
    <property type="protein sequence ID" value="KAJ4464849.1"/>
    <property type="molecule type" value="Genomic_DNA"/>
</dbReference>
<organism evidence="10 11">
    <name type="scientific">Lentinula lateritia</name>
    <dbReference type="NCBI Taxonomy" id="40482"/>
    <lineage>
        <taxon>Eukaryota</taxon>
        <taxon>Fungi</taxon>
        <taxon>Dikarya</taxon>
        <taxon>Basidiomycota</taxon>
        <taxon>Agaricomycotina</taxon>
        <taxon>Agaricomycetes</taxon>
        <taxon>Agaricomycetidae</taxon>
        <taxon>Agaricales</taxon>
        <taxon>Marasmiineae</taxon>
        <taxon>Omphalotaceae</taxon>
        <taxon>Lentinula</taxon>
    </lineage>
</organism>
<evidence type="ECO:0000256" key="3">
    <source>
        <dbReference type="ARBA" id="ARBA00022454"/>
    </source>
</evidence>
<dbReference type="SUPFAM" id="SSF48371">
    <property type="entry name" value="ARM repeat"/>
    <property type="match status" value="1"/>
</dbReference>
<dbReference type="InterPro" id="IPR027165">
    <property type="entry name" value="CND3"/>
</dbReference>
<feature type="compositionally biased region" description="Basic and acidic residues" evidence="8">
    <location>
        <begin position="1298"/>
        <end position="1307"/>
    </location>
</feature>
<reference evidence="10" key="1">
    <citation type="submission" date="2022-08" db="EMBL/GenBank/DDBJ databases">
        <title>A Global Phylogenomic Analysis of the Shiitake Genus Lentinula.</title>
        <authorList>
            <consortium name="DOE Joint Genome Institute"/>
            <person name="Sierra-Patev S."/>
            <person name="Min B."/>
            <person name="Naranjo-Ortiz M."/>
            <person name="Looney B."/>
            <person name="Konkel Z."/>
            <person name="Slot J.C."/>
            <person name="Sakamoto Y."/>
            <person name="Steenwyk J.L."/>
            <person name="Rokas A."/>
            <person name="Carro J."/>
            <person name="Camarero S."/>
            <person name="Ferreira P."/>
            <person name="Molpeceres G."/>
            <person name="Ruiz-Duenas F.J."/>
            <person name="Serrano A."/>
            <person name="Henrissat B."/>
            <person name="Drula E."/>
            <person name="Hughes K.W."/>
            <person name="Mata J.L."/>
            <person name="Ishikawa N.K."/>
            <person name="Vargas-Isla R."/>
            <person name="Ushijima S."/>
            <person name="Smith C.A."/>
            <person name="Ahrendt S."/>
            <person name="Andreopoulos W."/>
            <person name="He G."/>
            <person name="Labutti K."/>
            <person name="Lipzen A."/>
            <person name="Ng V."/>
            <person name="Riley R."/>
            <person name="Sandor L."/>
            <person name="Barry K."/>
            <person name="Martinez A.T."/>
            <person name="Xiao Y."/>
            <person name="Gibbons J.G."/>
            <person name="Terashima K."/>
            <person name="Grigoriev I.V."/>
            <person name="Hibbett D.S."/>
        </authorList>
    </citation>
    <scope>NUCLEOTIDE SEQUENCE</scope>
    <source>
        <strain evidence="10">RHP3577 ss4</strain>
    </source>
</reference>
<evidence type="ECO:0000256" key="8">
    <source>
        <dbReference type="SAM" id="MobiDB-lite"/>
    </source>
</evidence>
<feature type="compositionally biased region" description="Acidic residues" evidence="8">
    <location>
        <begin position="961"/>
        <end position="977"/>
    </location>
</feature>
<protein>
    <submittedName>
        <fullName evidence="10">Nuclear condensing complex subunit</fullName>
    </submittedName>
</protein>
<feature type="compositionally biased region" description="Polar residues" evidence="8">
    <location>
        <begin position="1138"/>
        <end position="1148"/>
    </location>
</feature>
<feature type="compositionally biased region" description="Basic and acidic residues" evidence="8">
    <location>
        <begin position="538"/>
        <end position="561"/>
    </location>
</feature>
<comment type="similarity">
    <text evidence="2">Belongs to the CND3 (condensin subunit 3) family.</text>
</comment>
<evidence type="ECO:0000313" key="11">
    <source>
        <dbReference type="Proteomes" id="UP001150217"/>
    </source>
</evidence>
<keyword evidence="4" id="KW-0132">Cell division</keyword>
<feature type="compositionally biased region" description="Low complexity" evidence="8">
    <location>
        <begin position="1258"/>
        <end position="1268"/>
    </location>
</feature>
<feature type="compositionally biased region" description="Basic and acidic residues" evidence="8">
    <location>
        <begin position="1164"/>
        <end position="1177"/>
    </location>
</feature>
<dbReference type="InterPro" id="IPR011989">
    <property type="entry name" value="ARM-like"/>
</dbReference>
<evidence type="ECO:0000256" key="4">
    <source>
        <dbReference type="ARBA" id="ARBA00022618"/>
    </source>
</evidence>
<evidence type="ECO:0000313" key="10">
    <source>
        <dbReference type="EMBL" id="KAJ4464849.1"/>
    </source>
</evidence>
<dbReference type="PANTHER" id="PTHR14418">
    <property type="entry name" value="CONDENSIN COMPLEX SUBUNIT 3-RELATED"/>
    <property type="match status" value="1"/>
</dbReference>
<evidence type="ECO:0000259" key="9">
    <source>
        <dbReference type="Pfam" id="PF12719"/>
    </source>
</evidence>
<dbReference type="InterPro" id="IPR016024">
    <property type="entry name" value="ARM-type_fold"/>
</dbReference>
<comment type="subcellular location">
    <subcellularLocation>
        <location evidence="1">Chromosome</location>
    </subcellularLocation>
</comment>
<feature type="compositionally biased region" description="Acidic residues" evidence="8">
    <location>
        <begin position="1225"/>
        <end position="1238"/>
    </location>
</feature>
<feature type="compositionally biased region" description="Acidic residues" evidence="8">
    <location>
        <begin position="987"/>
        <end position="1015"/>
    </location>
</feature>
<accession>A0ABQ8UXJ2</accession>
<keyword evidence="5" id="KW-0498">Mitosis</keyword>
<keyword evidence="11" id="KW-1185">Reference proteome</keyword>
<feature type="compositionally biased region" description="Basic residues" evidence="8">
    <location>
        <begin position="1152"/>
        <end position="1163"/>
    </location>
</feature>
<name>A0ABQ8UXJ2_9AGAR</name>
<feature type="domain" description="Nuclear condensin complex subunit 3 C-terminal" evidence="9">
    <location>
        <begin position="574"/>
        <end position="856"/>
    </location>
</feature>
<feature type="compositionally biased region" description="Acidic residues" evidence="8">
    <location>
        <begin position="1022"/>
        <end position="1031"/>
    </location>
</feature>
<gene>
    <name evidence="10" type="ORF">C8R41DRAFT_859231</name>
</gene>
<evidence type="ECO:0000256" key="2">
    <source>
        <dbReference type="ARBA" id="ARBA00006533"/>
    </source>
</evidence>
<evidence type="ECO:0000256" key="7">
    <source>
        <dbReference type="ARBA" id="ARBA00023306"/>
    </source>
</evidence>
<feature type="compositionally biased region" description="Polar residues" evidence="8">
    <location>
        <begin position="1269"/>
        <end position="1280"/>
    </location>
</feature>
<feature type="compositionally biased region" description="Basic residues" evidence="8">
    <location>
        <begin position="1183"/>
        <end position="1198"/>
    </location>
</feature>
<proteinExistence type="inferred from homology"/>
<feature type="compositionally biased region" description="Basic and acidic residues" evidence="8">
    <location>
        <begin position="1094"/>
        <end position="1109"/>
    </location>
</feature>
<dbReference type="Pfam" id="PF12719">
    <property type="entry name" value="Cnd3"/>
    <property type="match status" value="1"/>
</dbReference>
<evidence type="ECO:0000256" key="6">
    <source>
        <dbReference type="ARBA" id="ARBA00023067"/>
    </source>
</evidence>
<dbReference type="PANTHER" id="PTHR14418:SF5">
    <property type="entry name" value="CONDENSIN COMPLEX SUBUNIT 3"/>
    <property type="match status" value="1"/>
</dbReference>
<sequence>MPAKSTLSLDDVPAAIAARFDEAQKSLANHRKNCVALHKLHVQASRVKDPGKKNEDALTGEWAFGNAFIDMVNRTLAMKKGAFADRIVRFVGSYVKMMNDKVMEDRTQAEDQEETFASRFVTRLLEWLFQGFKAKNKMVRQRSIQLVIEMMANIGEIDESTYNQLRDNLIERLCDKEPLIRAHAVIALSKLVGTEDPEELKQGEKTCLDLLLECTQYDTAPEVRRAALINLPVTPETLPVIITRTRDTDTLTRKLAYSSVLEPKLGHPRHLTIAQREDITKVGLGDREATVRVAAGNMITKWLDIAMSEQDPPGQLPETWVGDDGGVMKGFINFLTFFDVVGPGEAIAVDAMLSVFTTKPALLDAFVFSDDFWANLIPESAVLARVFVDQCLESKSENRLEDAAIPVVTAFAFHIQEAYNALLSLMQEMDFLQIGEPDDEESEAREEELAKKELILGELLKIALKLDYMDEIGRRKVFSVVKDMLAHPHLPPGLIEHCLDVLSKILPSERELIRIVVEIIIELRDDDEVEPAIDDNFDGSRSDITQKERSMRRSKDRHQMTPEEQQQNDLTDMRCLVLCIGMLERVNGTFEDNSTLEGILTDLIVPAVKRKELALREKGLVALGLCCLIARNMATNSFQLFLNQVQTAPEDLKLKVLQIVFDLLVVYDRDFLGRSEEISRQIISFILQTLDSEESPAIQSVLCTGMCKLLLSGQVTDSKVLLSLALIYISPSTMYNAELKQCLSYFFPVYCYSSRENQDRMQSIFSEAFDLASRMHEDLEDEQKEDSKLVSLHQFGLLMIDWTDMTKLVEKVPPPRPSDRNPHADLALQLLLALYDSERSDDARKAFCQFLGHLQFFPSKEVGLELDNRTVLKLNILIENLQEQCPFDDASLDRTFKRVKDRFQKAFGRRLESIDPGRYVDAEFEKFYDDIGMEIPEATGEPIDKELLPEEPTIESVATAEVEEEDVEEYVEEEDTADTVAENLDKAEEEAEETFEMTEKEEEQPTEDEDVVETGEEQRLPEEEDEQEQEQEQTQPSKTRSKLKDVSAGAKSKSRSTRRSKSSNGRQDEEDEEDVQIARAPARRGRSRRTGQMDTERNTDARPKPRSAEEDLLPLRHSSVATTSPMKKAGKRTRASQRESQAGPSTEPVSPIRKKRAGGRSRSRREAEQEQESERDPSPSPKPKTRSKPRVTPKRGRGSRAVAASWSGDAPEEEEVAGDGLAEREDNDDEEQEDEQKEEEAQRQPSPSPKPRAKSTRSSRASTRSRASGQVSTKANQKVLKQSKPEGKENGASTAKAKLKERAREGASAESSKPPATRTRTRSSRRKQEKEMEVDGFDSDI</sequence>
<comment type="caution">
    <text evidence="10">The sequence shown here is derived from an EMBL/GenBank/DDBJ whole genome shotgun (WGS) entry which is preliminary data.</text>
</comment>
<dbReference type="Gene3D" id="1.25.10.10">
    <property type="entry name" value="Leucine-rich Repeat Variant"/>
    <property type="match status" value="1"/>
</dbReference>
<dbReference type="Pfam" id="PF13646">
    <property type="entry name" value="HEAT_2"/>
    <property type="match status" value="1"/>
</dbReference>
<feature type="region of interest" description="Disordered" evidence="8">
    <location>
        <begin position="957"/>
        <end position="1341"/>
    </location>
</feature>
<dbReference type="Proteomes" id="UP001150217">
    <property type="component" value="Unassembled WGS sequence"/>
</dbReference>
<feature type="region of interest" description="Disordered" evidence="8">
    <location>
        <begin position="534"/>
        <end position="567"/>
    </location>
</feature>
<keyword evidence="7" id="KW-0131">Cell cycle</keyword>
<evidence type="ECO:0000256" key="5">
    <source>
        <dbReference type="ARBA" id="ARBA00022776"/>
    </source>
</evidence>
<keyword evidence="6" id="KW-0226">DNA condensation</keyword>